<dbReference type="SUPFAM" id="SSF51735">
    <property type="entry name" value="NAD(P)-binding Rossmann-fold domains"/>
    <property type="match status" value="1"/>
</dbReference>
<dbReference type="AlphaFoldDB" id="A0A7J8TFZ8"/>
<proteinExistence type="inferred from homology"/>
<evidence type="ECO:0000256" key="4">
    <source>
        <dbReference type="ARBA" id="ARBA00048858"/>
    </source>
</evidence>
<dbReference type="PANTHER" id="PTHR23420:SF29">
    <property type="entry name" value="ADENOSYLHOMOCYSTEINASE 1"/>
    <property type="match status" value="1"/>
</dbReference>
<evidence type="ECO:0000259" key="5">
    <source>
        <dbReference type="SMART" id="SM00997"/>
    </source>
</evidence>
<accession>A0A7J8TFZ8</accession>
<evidence type="ECO:0000256" key="1">
    <source>
        <dbReference type="ARBA" id="ARBA00005195"/>
    </source>
</evidence>
<evidence type="ECO:0000313" key="6">
    <source>
        <dbReference type="EMBL" id="MBA0637097.1"/>
    </source>
</evidence>
<gene>
    <name evidence="6" type="ORF">Godav_029831</name>
</gene>
<dbReference type="InterPro" id="IPR015878">
    <property type="entry name" value="Ado_hCys_hydrolase_NAD-bd"/>
</dbReference>
<comment type="pathway">
    <text evidence="1">Amino-acid biosynthesis; L-homocysteine biosynthesis; L-homocysteine from S-adenosyl-L-homocysteine: step 1/1.</text>
</comment>
<dbReference type="InterPro" id="IPR036291">
    <property type="entry name" value="NAD(P)-bd_dom_sf"/>
</dbReference>
<dbReference type="EMBL" id="JABFAC010247887">
    <property type="protein sequence ID" value="MBA0637097.1"/>
    <property type="molecule type" value="Genomic_DNA"/>
</dbReference>
<dbReference type="Proteomes" id="UP000593561">
    <property type="component" value="Unassembled WGS sequence"/>
</dbReference>
<dbReference type="SMART" id="SM00997">
    <property type="entry name" value="AdoHcyase_NAD"/>
    <property type="match status" value="1"/>
</dbReference>
<sequence length="138" mass="16101">MSRLLERMFFFCGYADVGKGCADALKQASGRIIVNEISNKNTIMFNHIRKMENNGDHFDKEIVMHGLENYPDVKRITVKPQTRRWISPETNIGITELAEGHLMNFPSSVMSWWSRNQVMVELKLWKVKRSRNRGVMKI</sequence>
<dbReference type="UniPathway" id="UPA00314">
    <property type="reaction ID" value="UER00076"/>
</dbReference>
<evidence type="ECO:0000256" key="2">
    <source>
        <dbReference type="ARBA" id="ARBA00007122"/>
    </source>
</evidence>
<dbReference type="InterPro" id="IPR000043">
    <property type="entry name" value="Adenosylhomocysteinase-like"/>
</dbReference>
<dbReference type="GO" id="GO:0033353">
    <property type="term" value="P:S-adenosylmethionine cycle"/>
    <property type="evidence" value="ECO:0007669"/>
    <property type="project" value="TreeGrafter"/>
</dbReference>
<feature type="domain" description="S-adenosyl-L-homocysteine hydrolase NAD binding" evidence="5">
    <location>
        <begin position="1"/>
        <end position="110"/>
    </location>
</feature>
<dbReference type="GO" id="GO:0004013">
    <property type="term" value="F:adenosylhomocysteinase activity"/>
    <property type="evidence" value="ECO:0007669"/>
    <property type="project" value="UniProtKB-EC"/>
</dbReference>
<comment type="similarity">
    <text evidence="2">Belongs to the adenosylhomocysteinase family.</text>
</comment>
<protein>
    <recommendedName>
        <fullName evidence="3">adenosylhomocysteinase</fullName>
        <ecNumber evidence="3">3.13.2.1</ecNumber>
    </recommendedName>
</protein>
<evidence type="ECO:0000256" key="3">
    <source>
        <dbReference type="ARBA" id="ARBA00034527"/>
    </source>
</evidence>
<dbReference type="GO" id="GO:0005829">
    <property type="term" value="C:cytosol"/>
    <property type="evidence" value="ECO:0007669"/>
    <property type="project" value="TreeGrafter"/>
</dbReference>
<dbReference type="Pfam" id="PF00670">
    <property type="entry name" value="AdoHcyase_NAD"/>
    <property type="match status" value="1"/>
</dbReference>
<keyword evidence="7" id="KW-1185">Reference proteome</keyword>
<name>A0A7J8TFZ8_GOSDV</name>
<reference evidence="6 7" key="1">
    <citation type="journal article" date="2019" name="Genome Biol. Evol.">
        <title>Insights into the evolution of the New World diploid cottons (Gossypium, subgenus Houzingenia) based on genome sequencing.</title>
        <authorList>
            <person name="Grover C.E."/>
            <person name="Arick M.A. 2nd"/>
            <person name="Thrash A."/>
            <person name="Conover J.L."/>
            <person name="Sanders W.S."/>
            <person name="Peterson D.G."/>
            <person name="Frelichowski J.E."/>
            <person name="Scheffler J.A."/>
            <person name="Scheffler B.E."/>
            <person name="Wendel J.F."/>
        </authorList>
    </citation>
    <scope>NUCLEOTIDE SEQUENCE [LARGE SCALE GENOMIC DNA]</scope>
    <source>
        <strain evidence="6">27</strain>
        <tissue evidence="6">Leaf</tissue>
    </source>
</reference>
<organism evidence="6 7">
    <name type="scientific">Gossypium davidsonii</name>
    <name type="common">Davidson's cotton</name>
    <name type="synonym">Gossypium klotzschianum subsp. davidsonii</name>
    <dbReference type="NCBI Taxonomy" id="34287"/>
    <lineage>
        <taxon>Eukaryota</taxon>
        <taxon>Viridiplantae</taxon>
        <taxon>Streptophyta</taxon>
        <taxon>Embryophyta</taxon>
        <taxon>Tracheophyta</taxon>
        <taxon>Spermatophyta</taxon>
        <taxon>Magnoliopsida</taxon>
        <taxon>eudicotyledons</taxon>
        <taxon>Gunneridae</taxon>
        <taxon>Pentapetalae</taxon>
        <taxon>rosids</taxon>
        <taxon>malvids</taxon>
        <taxon>Malvales</taxon>
        <taxon>Malvaceae</taxon>
        <taxon>Malvoideae</taxon>
        <taxon>Gossypium</taxon>
    </lineage>
</organism>
<comment type="caution">
    <text evidence="6">The sequence shown here is derived from an EMBL/GenBank/DDBJ whole genome shotgun (WGS) entry which is preliminary data.</text>
</comment>
<comment type="catalytic activity">
    <reaction evidence="4">
        <text>S-adenosyl-L-homocysteine + H2O = L-homocysteine + adenosine</text>
        <dbReference type="Rhea" id="RHEA:21708"/>
        <dbReference type="ChEBI" id="CHEBI:15377"/>
        <dbReference type="ChEBI" id="CHEBI:16335"/>
        <dbReference type="ChEBI" id="CHEBI:57856"/>
        <dbReference type="ChEBI" id="CHEBI:58199"/>
        <dbReference type="EC" id="3.13.2.1"/>
    </reaction>
</comment>
<dbReference type="Gene3D" id="3.40.50.720">
    <property type="entry name" value="NAD(P)-binding Rossmann-like Domain"/>
    <property type="match status" value="2"/>
</dbReference>
<evidence type="ECO:0000313" key="7">
    <source>
        <dbReference type="Proteomes" id="UP000593561"/>
    </source>
</evidence>
<dbReference type="PANTHER" id="PTHR23420">
    <property type="entry name" value="ADENOSYLHOMOCYSTEINASE"/>
    <property type="match status" value="1"/>
</dbReference>
<dbReference type="EC" id="3.13.2.1" evidence="3"/>